<keyword evidence="2" id="KW-1185">Reference proteome</keyword>
<comment type="caution">
    <text evidence="1">The sequence shown here is derived from an EMBL/GenBank/DDBJ whole genome shotgun (WGS) entry which is preliminary data.</text>
</comment>
<organism evidence="1 2">
    <name type="scientific">Nonomuraea rosea</name>
    <dbReference type="NCBI Taxonomy" id="638574"/>
    <lineage>
        <taxon>Bacteria</taxon>
        <taxon>Bacillati</taxon>
        <taxon>Actinomycetota</taxon>
        <taxon>Actinomycetes</taxon>
        <taxon>Streptosporangiales</taxon>
        <taxon>Streptosporangiaceae</taxon>
        <taxon>Nonomuraea</taxon>
    </lineage>
</organism>
<dbReference type="Proteomes" id="UP001500630">
    <property type="component" value="Unassembled WGS sequence"/>
</dbReference>
<dbReference type="EMBL" id="BAABDQ010000001">
    <property type="protein sequence ID" value="GAA3529303.1"/>
    <property type="molecule type" value="Genomic_DNA"/>
</dbReference>
<proteinExistence type="predicted"/>
<name>A0ABP6V8G8_9ACTN</name>
<gene>
    <name evidence="1" type="ORF">GCM10022419_005270</name>
</gene>
<sequence length="83" mass="9102">MTGRPAAFIALALESTARVADSEIAEILAEMRGRVDMCPWSHAVVTWAIGFRFDVPGIPPYDFAWSFRRMSASGSVQAVRRSG</sequence>
<accession>A0ABP6V8G8</accession>
<protein>
    <submittedName>
        <fullName evidence="1">Uncharacterized protein</fullName>
    </submittedName>
</protein>
<reference evidence="2" key="1">
    <citation type="journal article" date="2019" name="Int. J. Syst. Evol. Microbiol.">
        <title>The Global Catalogue of Microorganisms (GCM) 10K type strain sequencing project: providing services to taxonomists for standard genome sequencing and annotation.</title>
        <authorList>
            <consortium name="The Broad Institute Genomics Platform"/>
            <consortium name="The Broad Institute Genome Sequencing Center for Infectious Disease"/>
            <person name="Wu L."/>
            <person name="Ma J."/>
        </authorList>
    </citation>
    <scope>NUCLEOTIDE SEQUENCE [LARGE SCALE GENOMIC DNA]</scope>
    <source>
        <strain evidence="2">JCM 17326</strain>
    </source>
</reference>
<evidence type="ECO:0000313" key="1">
    <source>
        <dbReference type="EMBL" id="GAA3529303.1"/>
    </source>
</evidence>
<evidence type="ECO:0000313" key="2">
    <source>
        <dbReference type="Proteomes" id="UP001500630"/>
    </source>
</evidence>